<dbReference type="AlphaFoldDB" id="A0A644WYD7"/>
<protein>
    <submittedName>
        <fullName evidence="1">Uncharacterized protein</fullName>
    </submittedName>
</protein>
<name>A0A644WYD7_9ZZZZ</name>
<reference evidence="1" key="1">
    <citation type="submission" date="2019-08" db="EMBL/GenBank/DDBJ databases">
        <authorList>
            <person name="Kucharzyk K."/>
            <person name="Murdoch R.W."/>
            <person name="Higgins S."/>
            <person name="Loffler F."/>
        </authorList>
    </citation>
    <scope>NUCLEOTIDE SEQUENCE</scope>
</reference>
<evidence type="ECO:0000313" key="1">
    <source>
        <dbReference type="EMBL" id="MPM08717.1"/>
    </source>
</evidence>
<accession>A0A644WYD7</accession>
<comment type="caution">
    <text evidence="1">The sequence shown here is derived from an EMBL/GenBank/DDBJ whole genome shotgun (WGS) entry which is preliminary data.</text>
</comment>
<gene>
    <name evidence="1" type="ORF">SDC9_55031</name>
</gene>
<dbReference type="EMBL" id="VSSQ01001483">
    <property type="protein sequence ID" value="MPM08717.1"/>
    <property type="molecule type" value="Genomic_DNA"/>
</dbReference>
<sequence length="69" mass="8056">MIHITRLDYIDHKGNLMHSAEVDVWHVRAGIDTLMMYFAAVWNDSLRAAYGYECAEVLCTYKDYSKQPK</sequence>
<proteinExistence type="predicted"/>
<organism evidence="1">
    <name type="scientific">bioreactor metagenome</name>
    <dbReference type="NCBI Taxonomy" id="1076179"/>
    <lineage>
        <taxon>unclassified sequences</taxon>
        <taxon>metagenomes</taxon>
        <taxon>ecological metagenomes</taxon>
    </lineage>
</organism>